<dbReference type="SUPFAM" id="SSF48264">
    <property type="entry name" value="Cytochrome P450"/>
    <property type="match status" value="1"/>
</dbReference>
<dbReference type="OrthoDB" id="1055148at2759"/>
<dbReference type="GO" id="GO:0020037">
    <property type="term" value="F:heme binding"/>
    <property type="evidence" value="ECO:0007669"/>
    <property type="project" value="InterPro"/>
</dbReference>
<keyword evidence="1" id="KW-0560">Oxidoreductase</keyword>
<evidence type="ECO:0000256" key="1">
    <source>
        <dbReference type="ARBA" id="ARBA00023033"/>
    </source>
</evidence>
<comment type="caution">
    <text evidence="3">The sequence shown here is derived from an EMBL/GenBank/DDBJ whole genome shotgun (WGS) entry which is preliminary data.</text>
</comment>
<dbReference type="GO" id="GO:0016705">
    <property type="term" value="F:oxidoreductase activity, acting on paired donors, with incorporation or reduction of molecular oxygen"/>
    <property type="evidence" value="ECO:0007669"/>
    <property type="project" value="InterPro"/>
</dbReference>
<dbReference type="InterPro" id="IPR036396">
    <property type="entry name" value="Cyt_P450_sf"/>
</dbReference>
<keyword evidence="2" id="KW-0732">Signal</keyword>
<feature type="chain" id="PRO_5039887369" evidence="2">
    <location>
        <begin position="23"/>
        <end position="63"/>
    </location>
</feature>
<organism evidence="3 4">
    <name type="scientific">Haemaphysalis longicornis</name>
    <name type="common">Bush tick</name>
    <dbReference type="NCBI Taxonomy" id="44386"/>
    <lineage>
        <taxon>Eukaryota</taxon>
        <taxon>Metazoa</taxon>
        <taxon>Ecdysozoa</taxon>
        <taxon>Arthropoda</taxon>
        <taxon>Chelicerata</taxon>
        <taxon>Arachnida</taxon>
        <taxon>Acari</taxon>
        <taxon>Parasitiformes</taxon>
        <taxon>Ixodida</taxon>
        <taxon>Ixodoidea</taxon>
        <taxon>Ixodidae</taxon>
        <taxon>Haemaphysalinae</taxon>
        <taxon>Haemaphysalis</taxon>
    </lineage>
</organism>
<name>A0A9J6GTI7_HAELO</name>
<evidence type="ECO:0000313" key="3">
    <source>
        <dbReference type="EMBL" id="KAH9378177.1"/>
    </source>
</evidence>
<dbReference type="VEuPathDB" id="VectorBase:HLOH_048809"/>
<sequence>MFASMELFLMVTFLLQKYNIAPERPIQCDLENPDLLTPRQADVRLRFLPRRPSNVGGILTRTV</sequence>
<reference evidence="3 4" key="1">
    <citation type="journal article" date="2020" name="Cell">
        <title>Large-Scale Comparative Analyses of Tick Genomes Elucidate Their Genetic Diversity and Vector Capacities.</title>
        <authorList>
            <consortium name="Tick Genome and Microbiome Consortium (TIGMIC)"/>
            <person name="Jia N."/>
            <person name="Wang J."/>
            <person name="Shi W."/>
            <person name="Du L."/>
            <person name="Sun Y."/>
            <person name="Zhan W."/>
            <person name="Jiang J.F."/>
            <person name="Wang Q."/>
            <person name="Zhang B."/>
            <person name="Ji P."/>
            <person name="Bell-Sakyi L."/>
            <person name="Cui X.M."/>
            <person name="Yuan T.T."/>
            <person name="Jiang B.G."/>
            <person name="Yang W.F."/>
            <person name="Lam T.T."/>
            <person name="Chang Q.C."/>
            <person name="Ding S.J."/>
            <person name="Wang X.J."/>
            <person name="Zhu J.G."/>
            <person name="Ruan X.D."/>
            <person name="Zhao L."/>
            <person name="Wei J.T."/>
            <person name="Ye R.Z."/>
            <person name="Que T.C."/>
            <person name="Du C.H."/>
            <person name="Zhou Y.H."/>
            <person name="Cheng J.X."/>
            <person name="Dai P.F."/>
            <person name="Guo W.B."/>
            <person name="Han X.H."/>
            <person name="Huang E.J."/>
            <person name="Li L.F."/>
            <person name="Wei W."/>
            <person name="Gao Y.C."/>
            <person name="Liu J.Z."/>
            <person name="Shao H.Z."/>
            <person name="Wang X."/>
            <person name="Wang C.C."/>
            <person name="Yang T.C."/>
            <person name="Huo Q.B."/>
            <person name="Li W."/>
            <person name="Chen H.Y."/>
            <person name="Chen S.E."/>
            <person name="Zhou L.G."/>
            <person name="Ni X.B."/>
            <person name="Tian J.H."/>
            <person name="Sheng Y."/>
            <person name="Liu T."/>
            <person name="Pan Y.S."/>
            <person name="Xia L.Y."/>
            <person name="Li J."/>
            <person name="Zhao F."/>
            <person name="Cao W.C."/>
        </authorList>
    </citation>
    <scope>NUCLEOTIDE SEQUENCE [LARGE SCALE GENOMIC DNA]</scope>
    <source>
        <strain evidence="3">HaeL-2018</strain>
    </source>
</reference>
<dbReference type="GO" id="GO:0004497">
    <property type="term" value="F:monooxygenase activity"/>
    <property type="evidence" value="ECO:0007669"/>
    <property type="project" value="UniProtKB-KW"/>
</dbReference>
<dbReference type="AlphaFoldDB" id="A0A9J6GTI7"/>
<dbReference type="GO" id="GO:0005506">
    <property type="term" value="F:iron ion binding"/>
    <property type="evidence" value="ECO:0007669"/>
    <property type="project" value="InterPro"/>
</dbReference>
<proteinExistence type="predicted"/>
<keyword evidence="1" id="KW-0503">Monooxygenase</keyword>
<evidence type="ECO:0000256" key="2">
    <source>
        <dbReference type="SAM" id="SignalP"/>
    </source>
</evidence>
<accession>A0A9J6GTI7</accession>
<keyword evidence="4" id="KW-1185">Reference proteome</keyword>
<evidence type="ECO:0000313" key="4">
    <source>
        <dbReference type="Proteomes" id="UP000821853"/>
    </source>
</evidence>
<dbReference type="Proteomes" id="UP000821853">
    <property type="component" value="Unassembled WGS sequence"/>
</dbReference>
<feature type="signal peptide" evidence="2">
    <location>
        <begin position="1"/>
        <end position="22"/>
    </location>
</feature>
<protein>
    <submittedName>
        <fullName evidence="3">Uncharacterized protein</fullName>
    </submittedName>
</protein>
<dbReference type="EMBL" id="JABSTR010000008">
    <property type="protein sequence ID" value="KAH9378177.1"/>
    <property type="molecule type" value="Genomic_DNA"/>
</dbReference>
<gene>
    <name evidence="3" type="ORF">HPB48_018878</name>
</gene>